<evidence type="ECO:0000313" key="9">
    <source>
        <dbReference type="Proteomes" id="UP001214250"/>
    </source>
</evidence>
<dbReference type="EMBL" id="CP117812">
    <property type="protein sequence ID" value="WDE98984.1"/>
    <property type="molecule type" value="Genomic_DNA"/>
</dbReference>
<sequence length="152" mass="16553">MKKILLKLINTEDCWAPVTIRTMAGIVMFAHGAQKLFGWFGGYGFEGTMKFMTEGAGLPALIAFLVIIGESIGSLMLVAGIATRFVAASQAIIMFGALKMHLGNGFFINWFGNQSGEGIEYHLLYIGMMFSLLISGAGKFSLDAFLRKRQAL</sequence>
<evidence type="ECO:0000313" key="8">
    <source>
        <dbReference type="EMBL" id="WDE98984.1"/>
    </source>
</evidence>
<dbReference type="Proteomes" id="UP001214250">
    <property type="component" value="Chromosome 2"/>
</dbReference>
<gene>
    <name evidence="8" type="ORF">PQO03_14190</name>
</gene>
<keyword evidence="3" id="KW-1003">Cell membrane</keyword>
<evidence type="ECO:0000256" key="4">
    <source>
        <dbReference type="ARBA" id="ARBA00022692"/>
    </source>
</evidence>
<reference evidence="8 9" key="1">
    <citation type="submission" date="2023-02" db="EMBL/GenBank/DDBJ databases">
        <title>Genome sequence of Lentisphaera profundi SAORIC-696.</title>
        <authorList>
            <person name="Kim e."/>
            <person name="Cho J.-C."/>
            <person name="Choi A."/>
            <person name="Kang I."/>
        </authorList>
    </citation>
    <scope>NUCLEOTIDE SEQUENCE [LARGE SCALE GENOMIC DNA]</scope>
    <source>
        <strain evidence="8 9">SAORIC-696</strain>
    </source>
</reference>
<comment type="subcellular location">
    <subcellularLocation>
        <location evidence="1">Cell membrane</location>
        <topology evidence="1">Multi-pass membrane protein</topology>
    </subcellularLocation>
</comment>
<keyword evidence="9" id="KW-1185">Reference proteome</keyword>
<keyword evidence="4 7" id="KW-0812">Transmembrane</keyword>
<evidence type="ECO:0000256" key="7">
    <source>
        <dbReference type="SAM" id="Phobius"/>
    </source>
</evidence>
<accession>A0ABY7W0D8</accession>
<evidence type="ECO:0000256" key="3">
    <source>
        <dbReference type="ARBA" id="ARBA00022475"/>
    </source>
</evidence>
<proteinExistence type="inferred from homology"/>
<organism evidence="8 9">
    <name type="scientific">Lentisphaera profundi</name>
    <dbReference type="NCBI Taxonomy" id="1658616"/>
    <lineage>
        <taxon>Bacteria</taxon>
        <taxon>Pseudomonadati</taxon>
        <taxon>Lentisphaerota</taxon>
        <taxon>Lentisphaeria</taxon>
        <taxon>Lentisphaerales</taxon>
        <taxon>Lentisphaeraceae</taxon>
        <taxon>Lentisphaera</taxon>
    </lineage>
</organism>
<dbReference type="InterPro" id="IPR051907">
    <property type="entry name" value="DoxX-like_oxidoreductase"/>
</dbReference>
<dbReference type="PANTHER" id="PTHR33452:SF1">
    <property type="entry name" value="INNER MEMBRANE PROTEIN YPHA-RELATED"/>
    <property type="match status" value="1"/>
</dbReference>
<dbReference type="PANTHER" id="PTHR33452">
    <property type="entry name" value="OXIDOREDUCTASE CATD-RELATED"/>
    <property type="match status" value="1"/>
</dbReference>
<evidence type="ECO:0000256" key="2">
    <source>
        <dbReference type="ARBA" id="ARBA00006679"/>
    </source>
</evidence>
<evidence type="ECO:0000256" key="5">
    <source>
        <dbReference type="ARBA" id="ARBA00022989"/>
    </source>
</evidence>
<keyword evidence="5 7" id="KW-1133">Transmembrane helix</keyword>
<feature type="transmembrane region" description="Helical" evidence="7">
    <location>
        <begin position="60"/>
        <end position="79"/>
    </location>
</feature>
<feature type="transmembrane region" description="Helical" evidence="7">
    <location>
        <begin position="20"/>
        <end position="40"/>
    </location>
</feature>
<dbReference type="Pfam" id="PF07681">
    <property type="entry name" value="DoxX"/>
    <property type="match status" value="1"/>
</dbReference>
<evidence type="ECO:0000256" key="6">
    <source>
        <dbReference type="ARBA" id="ARBA00023136"/>
    </source>
</evidence>
<evidence type="ECO:0000256" key="1">
    <source>
        <dbReference type="ARBA" id="ARBA00004651"/>
    </source>
</evidence>
<comment type="similarity">
    <text evidence="2">Belongs to the DoxX family.</text>
</comment>
<dbReference type="InterPro" id="IPR032808">
    <property type="entry name" value="DoxX"/>
</dbReference>
<keyword evidence="6 7" id="KW-0472">Membrane</keyword>
<protein>
    <submittedName>
        <fullName evidence="8">DoxX family protein</fullName>
    </submittedName>
</protein>
<name>A0ABY7W0D8_9BACT</name>
<feature type="transmembrane region" description="Helical" evidence="7">
    <location>
        <begin position="91"/>
        <end position="111"/>
    </location>
</feature>
<feature type="transmembrane region" description="Helical" evidence="7">
    <location>
        <begin position="123"/>
        <end position="142"/>
    </location>
</feature>